<feature type="compositionally biased region" description="Low complexity" evidence="2">
    <location>
        <begin position="98"/>
        <end position="119"/>
    </location>
</feature>
<accession>A0A0D3KUP1</accession>
<proteinExistence type="predicted"/>
<dbReference type="HOGENOM" id="CLU_1039866_0_0_1"/>
<evidence type="ECO:0008006" key="5">
    <source>
        <dbReference type="Google" id="ProtNLM"/>
    </source>
</evidence>
<evidence type="ECO:0000256" key="1">
    <source>
        <dbReference type="SAM" id="Coils"/>
    </source>
</evidence>
<name>A0A0D3KUP1_EMIH1</name>
<dbReference type="RefSeq" id="XP_005791905.1">
    <property type="nucleotide sequence ID" value="XM_005791848.1"/>
</dbReference>
<feature type="coiled-coil region" evidence="1">
    <location>
        <begin position="217"/>
        <end position="244"/>
    </location>
</feature>
<dbReference type="AlphaFoldDB" id="A0A0D3KUP1"/>
<dbReference type="Proteomes" id="UP000013827">
    <property type="component" value="Unassembled WGS sequence"/>
</dbReference>
<evidence type="ECO:0000313" key="4">
    <source>
        <dbReference type="Proteomes" id="UP000013827"/>
    </source>
</evidence>
<organism evidence="3 4">
    <name type="scientific">Emiliania huxleyi (strain CCMP1516)</name>
    <dbReference type="NCBI Taxonomy" id="280463"/>
    <lineage>
        <taxon>Eukaryota</taxon>
        <taxon>Haptista</taxon>
        <taxon>Haptophyta</taxon>
        <taxon>Prymnesiophyceae</taxon>
        <taxon>Isochrysidales</taxon>
        <taxon>Noelaerhabdaceae</taxon>
        <taxon>Emiliania</taxon>
    </lineage>
</organism>
<dbReference type="GeneID" id="17284747"/>
<sequence>MAAPLSDEADDEFEERKQVQRRPKVSKGGRCQQDPALVARVCALASPPSSCSLAQIDAALHRFRNSKGTEWPNRSDGMSQRAQLAFGFDADFHEAAAPAGTAEAGEASPAPAHVHPAPATLDTDTETAAAGDAARETEEAGRTGGGVAIRRPSAEESDSGNPFGRFEFVAEAAAVGMDATGREAACTLPCGHLFGLSCIGAVEQQVRRVFVTAEAELLREEELRRLAAERRDKAERRLAELQAVAVAQPGATAGALSTPPPVAVLVTS</sequence>
<feature type="region of interest" description="Disordered" evidence="2">
    <location>
        <begin position="98"/>
        <end position="163"/>
    </location>
</feature>
<keyword evidence="4" id="KW-1185">Reference proteome</keyword>
<reference evidence="4" key="1">
    <citation type="journal article" date="2013" name="Nature">
        <title>Pan genome of the phytoplankton Emiliania underpins its global distribution.</title>
        <authorList>
            <person name="Read B.A."/>
            <person name="Kegel J."/>
            <person name="Klute M.J."/>
            <person name="Kuo A."/>
            <person name="Lefebvre S.C."/>
            <person name="Maumus F."/>
            <person name="Mayer C."/>
            <person name="Miller J."/>
            <person name="Monier A."/>
            <person name="Salamov A."/>
            <person name="Young J."/>
            <person name="Aguilar M."/>
            <person name="Claverie J.M."/>
            <person name="Frickenhaus S."/>
            <person name="Gonzalez K."/>
            <person name="Herman E.K."/>
            <person name="Lin Y.C."/>
            <person name="Napier J."/>
            <person name="Ogata H."/>
            <person name="Sarno A.F."/>
            <person name="Shmutz J."/>
            <person name="Schroeder D."/>
            <person name="de Vargas C."/>
            <person name="Verret F."/>
            <person name="von Dassow P."/>
            <person name="Valentin K."/>
            <person name="Van de Peer Y."/>
            <person name="Wheeler G."/>
            <person name="Dacks J.B."/>
            <person name="Delwiche C.F."/>
            <person name="Dyhrman S.T."/>
            <person name="Glockner G."/>
            <person name="John U."/>
            <person name="Richards T."/>
            <person name="Worden A.Z."/>
            <person name="Zhang X."/>
            <person name="Grigoriev I.V."/>
            <person name="Allen A.E."/>
            <person name="Bidle K."/>
            <person name="Borodovsky M."/>
            <person name="Bowler C."/>
            <person name="Brownlee C."/>
            <person name="Cock J.M."/>
            <person name="Elias M."/>
            <person name="Gladyshev V.N."/>
            <person name="Groth M."/>
            <person name="Guda C."/>
            <person name="Hadaegh A."/>
            <person name="Iglesias-Rodriguez M.D."/>
            <person name="Jenkins J."/>
            <person name="Jones B.M."/>
            <person name="Lawson T."/>
            <person name="Leese F."/>
            <person name="Lindquist E."/>
            <person name="Lobanov A."/>
            <person name="Lomsadze A."/>
            <person name="Malik S.B."/>
            <person name="Marsh M.E."/>
            <person name="Mackinder L."/>
            <person name="Mock T."/>
            <person name="Mueller-Roeber B."/>
            <person name="Pagarete A."/>
            <person name="Parker M."/>
            <person name="Probert I."/>
            <person name="Quesneville H."/>
            <person name="Raines C."/>
            <person name="Rensing S.A."/>
            <person name="Riano-Pachon D.M."/>
            <person name="Richier S."/>
            <person name="Rokitta S."/>
            <person name="Shiraiwa Y."/>
            <person name="Soanes D.M."/>
            <person name="van der Giezen M."/>
            <person name="Wahlund T.M."/>
            <person name="Williams B."/>
            <person name="Wilson W."/>
            <person name="Wolfe G."/>
            <person name="Wurch L.L."/>
        </authorList>
    </citation>
    <scope>NUCLEOTIDE SEQUENCE</scope>
</reference>
<dbReference type="PaxDb" id="2903-EOD39476"/>
<protein>
    <recommendedName>
        <fullName evidence="5">RING-type domain-containing protein</fullName>
    </recommendedName>
</protein>
<feature type="region of interest" description="Disordered" evidence="2">
    <location>
        <begin position="1"/>
        <end position="32"/>
    </location>
</feature>
<evidence type="ECO:0000256" key="2">
    <source>
        <dbReference type="SAM" id="MobiDB-lite"/>
    </source>
</evidence>
<dbReference type="EnsemblProtists" id="EOD39476">
    <property type="protein sequence ID" value="EOD39476"/>
    <property type="gene ID" value="EMIHUDRAFT_199945"/>
</dbReference>
<dbReference type="KEGG" id="ehx:EMIHUDRAFT_199945"/>
<evidence type="ECO:0000313" key="3">
    <source>
        <dbReference type="EnsemblProtists" id="EOD39476"/>
    </source>
</evidence>
<keyword evidence="1" id="KW-0175">Coiled coil</keyword>
<reference evidence="3" key="2">
    <citation type="submission" date="2024-10" db="UniProtKB">
        <authorList>
            <consortium name="EnsemblProtists"/>
        </authorList>
    </citation>
    <scope>IDENTIFICATION</scope>
</reference>